<feature type="transmembrane region" description="Helical" evidence="5">
    <location>
        <begin position="139"/>
        <end position="158"/>
    </location>
</feature>
<organism evidence="6 7">
    <name type="scientific">Brassica cretica</name>
    <name type="common">Mustard</name>
    <dbReference type="NCBI Taxonomy" id="69181"/>
    <lineage>
        <taxon>Eukaryota</taxon>
        <taxon>Viridiplantae</taxon>
        <taxon>Streptophyta</taxon>
        <taxon>Embryophyta</taxon>
        <taxon>Tracheophyta</taxon>
        <taxon>Spermatophyta</taxon>
        <taxon>Magnoliopsida</taxon>
        <taxon>eudicotyledons</taxon>
        <taxon>Gunneridae</taxon>
        <taxon>Pentapetalae</taxon>
        <taxon>rosids</taxon>
        <taxon>malvids</taxon>
        <taxon>Brassicales</taxon>
        <taxon>Brassicaceae</taxon>
        <taxon>Brassiceae</taxon>
        <taxon>Brassica</taxon>
    </lineage>
</organism>
<evidence type="ECO:0000256" key="1">
    <source>
        <dbReference type="ARBA" id="ARBA00004141"/>
    </source>
</evidence>
<evidence type="ECO:0000256" key="3">
    <source>
        <dbReference type="ARBA" id="ARBA00022989"/>
    </source>
</evidence>
<proteinExistence type="predicted"/>
<keyword evidence="3 5" id="KW-1133">Transmembrane helix</keyword>
<evidence type="ECO:0008006" key="8">
    <source>
        <dbReference type="Google" id="ProtNLM"/>
    </source>
</evidence>
<dbReference type="InterPro" id="IPR018499">
    <property type="entry name" value="Tetraspanin/Peripherin"/>
</dbReference>
<evidence type="ECO:0000256" key="5">
    <source>
        <dbReference type="SAM" id="Phobius"/>
    </source>
</evidence>
<dbReference type="Proteomes" id="UP000712600">
    <property type="component" value="Unassembled WGS sequence"/>
</dbReference>
<accession>A0A8S9MW41</accession>
<evidence type="ECO:0000256" key="4">
    <source>
        <dbReference type="ARBA" id="ARBA00023136"/>
    </source>
</evidence>
<gene>
    <name evidence="6" type="ORF">F2Q69_00051957</name>
</gene>
<dbReference type="Pfam" id="PF00335">
    <property type="entry name" value="Tetraspanin"/>
    <property type="match status" value="1"/>
</dbReference>
<evidence type="ECO:0000313" key="6">
    <source>
        <dbReference type="EMBL" id="KAF3484684.1"/>
    </source>
</evidence>
<feature type="transmembrane region" description="Helical" evidence="5">
    <location>
        <begin position="53"/>
        <end position="76"/>
    </location>
</feature>
<protein>
    <recommendedName>
        <fullName evidence="8">Tetraspanin</fullName>
    </recommendedName>
</protein>
<dbReference type="AlphaFoldDB" id="A0A8S9MW41"/>
<keyword evidence="2 5" id="KW-0812">Transmembrane</keyword>
<comment type="subcellular location">
    <subcellularLocation>
        <location evidence="1">Membrane</location>
        <topology evidence="1">Multi-pass membrane protein</topology>
    </subcellularLocation>
</comment>
<sequence length="252" mass="28222">MGRMVRSCLQSMLKLVNSLLGMVGVAVILYAVWLIRQWQQQTGSLPFSHPLPWFIYAFLCLGALLCLVTCAGHIAAETINGCCLYFYMGFIVLLIMVEGAVIADTFLNPDWKQDFPEDPTGAFYRFSKFVESNYKICRWIGLSIVSVQGASVLLAMLLKALGPHRHYDSDDEYDVSTVALLRDARRPHPYVVGEPYYGPKPDSWTVRINERANRNFVTCPVDTGSVPTGLQQNYSGFLGPAYNFYLSCSKSS</sequence>
<evidence type="ECO:0000256" key="2">
    <source>
        <dbReference type="ARBA" id="ARBA00022692"/>
    </source>
</evidence>
<feature type="transmembrane region" description="Helical" evidence="5">
    <location>
        <begin position="12"/>
        <end position="33"/>
    </location>
</feature>
<name>A0A8S9MW41_BRACR</name>
<dbReference type="EMBL" id="QGKX02002183">
    <property type="protein sequence ID" value="KAF3484684.1"/>
    <property type="molecule type" value="Genomic_DNA"/>
</dbReference>
<comment type="caution">
    <text evidence="6">The sequence shown here is derived from an EMBL/GenBank/DDBJ whole genome shotgun (WGS) entry which is preliminary data.</text>
</comment>
<reference evidence="6" key="1">
    <citation type="submission" date="2019-12" db="EMBL/GenBank/DDBJ databases">
        <title>Genome sequencing and annotation of Brassica cretica.</title>
        <authorList>
            <person name="Studholme D.J."/>
            <person name="Sarris P."/>
        </authorList>
    </citation>
    <scope>NUCLEOTIDE SEQUENCE</scope>
    <source>
        <strain evidence="6">PFS-109/04</strain>
        <tissue evidence="6">Leaf</tissue>
    </source>
</reference>
<feature type="transmembrane region" description="Helical" evidence="5">
    <location>
        <begin position="83"/>
        <end position="103"/>
    </location>
</feature>
<evidence type="ECO:0000313" key="7">
    <source>
        <dbReference type="Proteomes" id="UP000712600"/>
    </source>
</evidence>
<dbReference type="GO" id="GO:0016020">
    <property type="term" value="C:membrane"/>
    <property type="evidence" value="ECO:0007669"/>
    <property type="project" value="UniProtKB-SubCell"/>
</dbReference>
<keyword evidence="4 5" id="KW-0472">Membrane</keyword>